<dbReference type="PANTHER" id="PTHR42930:SF3">
    <property type="entry name" value="PHOSPHATE-SPECIFIC TRANSPORT SYSTEM ACCESSORY PROTEIN PHOU"/>
    <property type="match status" value="1"/>
</dbReference>
<dbReference type="Pfam" id="PF01895">
    <property type="entry name" value="PhoU"/>
    <property type="match status" value="2"/>
</dbReference>
<keyword evidence="5 8" id="KW-0963">Cytoplasm</keyword>
<evidence type="ECO:0000256" key="3">
    <source>
        <dbReference type="ARBA" id="ARBA00011738"/>
    </source>
</evidence>
<dbReference type="Gene3D" id="1.20.58.220">
    <property type="entry name" value="Phosphate transport system protein phou homolog 2, domain 2"/>
    <property type="match status" value="2"/>
</dbReference>
<evidence type="ECO:0000256" key="4">
    <source>
        <dbReference type="ARBA" id="ARBA00022448"/>
    </source>
</evidence>
<dbReference type="OrthoDB" id="9814256at2"/>
<comment type="similarity">
    <text evidence="2 8">Belongs to the PhoU family.</text>
</comment>
<comment type="caution">
    <text evidence="10">The sequence shown here is derived from an EMBL/GenBank/DDBJ whole genome shotgun (WGS) entry which is preliminary data.</text>
</comment>
<keyword evidence="11" id="KW-1185">Reference proteome</keyword>
<dbReference type="InterPro" id="IPR026022">
    <property type="entry name" value="PhoU_dom"/>
</dbReference>
<evidence type="ECO:0000256" key="5">
    <source>
        <dbReference type="ARBA" id="ARBA00022490"/>
    </source>
</evidence>
<name>A0A5C6E574_9BACT</name>
<protein>
    <recommendedName>
        <fullName evidence="8">Phosphate-specific transport system accessory protein PhoU</fullName>
    </recommendedName>
</protein>
<sequence>MSKHLQRGLDALRQSLVDQFGKVEQMIQLAVRALVERRTDLADRVIASDEEVDHTEILIEEECLKLLALYQPVASDLRRVITVIKVNSDLERMADLACNIAERARAIDLHPLFKAPEELTEMVAIANEMVRNALDAFVEDDPAKAADVIRTDAMVDTLNRIVIDQLHETMVHDPESIEPAVNCFSASRHIERIADLAESISEDVIYLVEGEIIRHKHGVFFDSHQRRS</sequence>
<evidence type="ECO:0000313" key="11">
    <source>
        <dbReference type="Proteomes" id="UP000319143"/>
    </source>
</evidence>
<accession>A0A5C6E574</accession>
<reference evidence="10 11" key="1">
    <citation type="submission" date="2019-02" db="EMBL/GenBank/DDBJ databases">
        <title>Deep-cultivation of Planctomycetes and their phenomic and genomic characterization uncovers novel biology.</title>
        <authorList>
            <person name="Wiegand S."/>
            <person name="Jogler M."/>
            <person name="Boedeker C."/>
            <person name="Pinto D."/>
            <person name="Vollmers J."/>
            <person name="Rivas-Marin E."/>
            <person name="Kohn T."/>
            <person name="Peeters S.H."/>
            <person name="Heuer A."/>
            <person name="Rast P."/>
            <person name="Oberbeckmann S."/>
            <person name="Bunk B."/>
            <person name="Jeske O."/>
            <person name="Meyerdierks A."/>
            <person name="Storesund J.E."/>
            <person name="Kallscheuer N."/>
            <person name="Luecker S."/>
            <person name="Lage O.M."/>
            <person name="Pohl T."/>
            <person name="Merkel B.J."/>
            <person name="Hornburger P."/>
            <person name="Mueller R.-W."/>
            <person name="Bruemmer F."/>
            <person name="Labrenz M."/>
            <person name="Spormann A.M."/>
            <person name="Op Den Camp H."/>
            <person name="Overmann J."/>
            <person name="Amann R."/>
            <person name="Jetten M.S.M."/>
            <person name="Mascher T."/>
            <person name="Medema M.H."/>
            <person name="Devos D.P."/>
            <person name="Kaster A.-K."/>
            <person name="Ovreas L."/>
            <person name="Rohde M."/>
            <person name="Galperin M.Y."/>
            <person name="Jogler C."/>
        </authorList>
    </citation>
    <scope>NUCLEOTIDE SEQUENCE [LARGE SCALE GENOMIC DNA]</scope>
    <source>
        <strain evidence="10 11">Poly41</strain>
    </source>
</reference>
<dbReference type="NCBIfam" id="TIGR02135">
    <property type="entry name" value="phoU_full"/>
    <property type="match status" value="1"/>
</dbReference>
<comment type="subunit">
    <text evidence="3 8">Homodimer.</text>
</comment>
<feature type="domain" description="PhoU" evidence="9">
    <location>
        <begin position="119"/>
        <end position="204"/>
    </location>
</feature>
<dbReference type="PANTHER" id="PTHR42930">
    <property type="entry name" value="PHOSPHATE-SPECIFIC TRANSPORT SYSTEM ACCESSORY PROTEIN PHOU"/>
    <property type="match status" value="1"/>
</dbReference>
<dbReference type="EMBL" id="SJPV01000001">
    <property type="protein sequence ID" value="TWU42741.1"/>
    <property type="molecule type" value="Genomic_DNA"/>
</dbReference>
<proteinExistence type="inferred from homology"/>
<keyword evidence="6 8" id="KW-0592">Phosphate transport</keyword>
<feature type="domain" description="PhoU" evidence="9">
    <location>
        <begin position="21"/>
        <end position="103"/>
    </location>
</feature>
<evidence type="ECO:0000313" key="10">
    <source>
        <dbReference type="EMBL" id="TWU42741.1"/>
    </source>
</evidence>
<evidence type="ECO:0000256" key="1">
    <source>
        <dbReference type="ARBA" id="ARBA00004496"/>
    </source>
</evidence>
<dbReference type="Proteomes" id="UP000319143">
    <property type="component" value="Unassembled WGS sequence"/>
</dbReference>
<gene>
    <name evidence="10" type="ORF">Poly41_10410</name>
</gene>
<dbReference type="GO" id="GO:0006817">
    <property type="term" value="P:phosphate ion transport"/>
    <property type="evidence" value="ECO:0007669"/>
    <property type="project" value="UniProtKB-KW"/>
</dbReference>
<dbReference type="GO" id="GO:0030643">
    <property type="term" value="P:intracellular phosphate ion homeostasis"/>
    <property type="evidence" value="ECO:0007669"/>
    <property type="project" value="InterPro"/>
</dbReference>
<dbReference type="RefSeq" id="WP_146524735.1">
    <property type="nucleotide sequence ID" value="NZ_SJPV01000001.1"/>
</dbReference>
<comment type="function">
    <text evidence="7 8">Plays a role in the regulation of phosphate uptake.</text>
</comment>
<evidence type="ECO:0000256" key="6">
    <source>
        <dbReference type="ARBA" id="ARBA00022592"/>
    </source>
</evidence>
<dbReference type="AlphaFoldDB" id="A0A5C6E574"/>
<dbReference type="FunFam" id="1.20.58.220:FF:000004">
    <property type="entry name" value="Phosphate-specific transport system accessory protein PhoU"/>
    <property type="match status" value="1"/>
</dbReference>
<evidence type="ECO:0000259" key="9">
    <source>
        <dbReference type="Pfam" id="PF01895"/>
    </source>
</evidence>
<comment type="subcellular location">
    <subcellularLocation>
        <location evidence="1 8">Cytoplasm</location>
    </subcellularLocation>
</comment>
<dbReference type="GO" id="GO:0005737">
    <property type="term" value="C:cytoplasm"/>
    <property type="evidence" value="ECO:0007669"/>
    <property type="project" value="UniProtKB-SubCell"/>
</dbReference>
<dbReference type="InterPro" id="IPR038078">
    <property type="entry name" value="PhoU-like_sf"/>
</dbReference>
<organism evidence="10 11">
    <name type="scientific">Novipirellula artificiosorum</name>
    <dbReference type="NCBI Taxonomy" id="2528016"/>
    <lineage>
        <taxon>Bacteria</taxon>
        <taxon>Pseudomonadati</taxon>
        <taxon>Planctomycetota</taxon>
        <taxon>Planctomycetia</taxon>
        <taxon>Pirellulales</taxon>
        <taxon>Pirellulaceae</taxon>
        <taxon>Novipirellula</taxon>
    </lineage>
</organism>
<evidence type="ECO:0000256" key="8">
    <source>
        <dbReference type="PIRNR" id="PIRNR003107"/>
    </source>
</evidence>
<dbReference type="SUPFAM" id="SSF109755">
    <property type="entry name" value="PhoU-like"/>
    <property type="match status" value="1"/>
</dbReference>
<dbReference type="GO" id="GO:0045936">
    <property type="term" value="P:negative regulation of phosphate metabolic process"/>
    <property type="evidence" value="ECO:0007669"/>
    <property type="project" value="InterPro"/>
</dbReference>
<keyword evidence="4 8" id="KW-0813">Transport</keyword>
<evidence type="ECO:0000256" key="7">
    <source>
        <dbReference type="ARBA" id="ARBA00056181"/>
    </source>
</evidence>
<dbReference type="InterPro" id="IPR028366">
    <property type="entry name" value="PhoU"/>
</dbReference>
<dbReference type="PIRSF" id="PIRSF003107">
    <property type="entry name" value="PhoU"/>
    <property type="match status" value="1"/>
</dbReference>
<evidence type="ECO:0000256" key="2">
    <source>
        <dbReference type="ARBA" id="ARBA00008107"/>
    </source>
</evidence>